<dbReference type="GO" id="GO:0006355">
    <property type="term" value="P:regulation of DNA-templated transcription"/>
    <property type="evidence" value="ECO:0007669"/>
    <property type="project" value="InterPro"/>
</dbReference>
<dbReference type="InterPro" id="IPR010985">
    <property type="entry name" value="Ribbon_hlx_hlx"/>
</dbReference>
<dbReference type="HOGENOM" id="CLU_173195_1_1_10"/>
<evidence type="ECO:0000313" key="1">
    <source>
        <dbReference type="EMBL" id="ABB27543.1"/>
    </source>
</evidence>
<proteinExistence type="predicted"/>
<organism evidence="1">
    <name type="scientific">Chlorobium chlorochromatii (strain CaD3)</name>
    <dbReference type="NCBI Taxonomy" id="340177"/>
    <lineage>
        <taxon>Bacteria</taxon>
        <taxon>Pseudomonadati</taxon>
        <taxon>Chlorobiota</taxon>
        <taxon>Chlorobiia</taxon>
        <taxon>Chlorobiales</taxon>
        <taxon>Chlorobiaceae</taxon>
        <taxon>Chlorobium/Pelodictyon group</taxon>
        <taxon>Chlorobium</taxon>
    </lineage>
</organism>
<sequence length="78" mass="8682">MNTLSLTLPESLHKSAREIAEKENITINQLITSALAEKISALGAEDYLEMRARHASKAKFLNAMAKVAKIEPPDYDRL</sequence>
<dbReference type="eggNOG" id="COG4226">
    <property type="taxonomic scope" value="Bacteria"/>
</dbReference>
<dbReference type="KEGG" id="cch:Cag_0267"/>
<dbReference type="EMBL" id="CP000108">
    <property type="protein sequence ID" value="ABB27543.1"/>
    <property type="molecule type" value="Genomic_DNA"/>
</dbReference>
<dbReference type="AlphaFoldDB" id="Q3ATY2"/>
<evidence type="ECO:0008006" key="2">
    <source>
        <dbReference type="Google" id="ProtNLM"/>
    </source>
</evidence>
<reference evidence="1" key="1">
    <citation type="submission" date="2005-08" db="EMBL/GenBank/DDBJ databases">
        <title>Complete sequence of Chlorobium chlorochromatii CaD3.</title>
        <authorList>
            <person name="Copeland A."/>
            <person name="Lucas S."/>
            <person name="Lapidus A."/>
            <person name="Barry K."/>
            <person name="Detter J.C."/>
            <person name="Glavina T."/>
            <person name="Hammon N."/>
            <person name="Israni S."/>
            <person name="Pitluck S."/>
            <person name="Bryant D."/>
            <person name="Schmutz J."/>
            <person name="Larimer F."/>
            <person name="Land M."/>
            <person name="Kyrpides N."/>
            <person name="Ivanova N."/>
            <person name="Richardson P."/>
        </authorList>
    </citation>
    <scope>NUCLEOTIDE SEQUENCE [LARGE SCALE GENOMIC DNA]</scope>
    <source>
        <strain evidence="1">CaD3</strain>
    </source>
</reference>
<protein>
    <recommendedName>
        <fullName evidence="2">Toxin-antitoxin system HicB family antitoxin</fullName>
    </recommendedName>
</protein>
<dbReference type="STRING" id="340177.Cag_0267"/>
<dbReference type="Pfam" id="PF05534">
    <property type="entry name" value="HicB"/>
    <property type="match status" value="1"/>
</dbReference>
<dbReference type="SUPFAM" id="SSF47598">
    <property type="entry name" value="Ribbon-helix-helix"/>
    <property type="match status" value="1"/>
</dbReference>
<accession>Q3ATY2</accession>
<dbReference type="InterPro" id="IPR008651">
    <property type="entry name" value="Uncharacterised_HicB"/>
</dbReference>
<dbReference type="OrthoDB" id="71702at2"/>
<name>Q3ATY2_CHLCH</name>
<gene>
    <name evidence="1" type="ordered locus">Cag_0267</name>
</gene>